<keyword evidence="2" id="KW-1185">Reference proteome</keyword>
<gene>
    <name evidence="1" type="ORF">CC80DRAFT_490089</name>
</gene>
<dbReference type="EMBL" id="ML976985">
    <property type="protein sequence ID" value="KAF1959114.1"/>
    <property type="molecule type" value="Genomic_DNA"/>
</dbReference>
<dbReference type="OrthoDB" id="3800307at2759"/>
<dbReference type="AlphaFoldDB" id="A0A6A5U378"/>
<proteinExistence type="predicted"/>
<sequence length="336" mass="37910">MSPYTPLYEWPDIGDGQTWDKETKRYVHPRIKNSPQLQGLEPRVEAVVNMVDSKAGNVTRLIAQDLALPAAAKELELLPHSGSLVCAVFEYDISSECKAMISDKIDRFRRQHAHNLVLADKIDIEVRWKCSESLTEENVILVPEDEALSVQEAHEYRYKYPDWDSMNADGKEIGDAPKAHADEVARPAQKDKSGPLPRPERKGGFYACVLTELYEKLQNLSPVWRITVGVIVQPVQMSPEEQDEMNSYYESRRYAEESIRYLSEREEATVARRIANIESKDSAKIEAYGDSVKKGSKHWGHLNIHVDQGGASTSWGPCGPRQSGPNCCHHHRNATA</sequence>
<evidence type="ECO:0000313" key="1">
    <source>
        <dbReference type="EMBL" id="KAF1959114.1"/>
    </source>
</evidence>
<organism evidence="1 2">
    <name type="scientific">Byssothecium circinans</name>
    <dbReference type="NCBI Taxonomy" id="147558"/>
    <lineage>
        <taxon>Eukaryota</taxon>
        <taxon>Fungi</taxon>
        <taxon>Dikarya</taxon>
        <taxon>Ascomycota</taxon>
        <taxon>Pezizomycotina</taxon>
        <taxon>Dothideomycetes</taxon>
        <taxon>Pleosporomycetidae</taxon>
        <taxon>Pleosporales</taxon>
        <taxon>Massarineae</taxon>
        <taxon>Massarinaceae</taxon>
        <taxon>Byssothecium</taxon>
    </lineage>
</organism>
<name>A0A6A5U378_9PLEO</name>
<protein>
    <submittedName>
        <fullName evidence="1">Uncharacterized protein</fullName>
    </submittedName>
</protein>
<accession>A0A6A5U378</accession>
<reference evidence="1" key="1">
    <citation type="journal article" date="2020" name="Stud. Mycol.">
        <title>101 Dothideomycetes genomes: a test case for predicting lifestyles and emergence of pathogens.</title>
        <authorList>
            <person name="Haridas S."/>
            <person name="Albert R."/>
            <person name="Binder M."/>
            <person name="Bloem J."/>
            <person name="Labutti K."/>
            <person name="Salamov A."/>
            <person name="Andreopoulos B."/>
            <person name="Baker S."/>
            <person name="Barry K."/>
            <person name="Bills G."/>
            <person name="Bluhm B."/>
            <person name="Cannon C."/>
            <person name="Castanera R."/>
            <person name="Culley D."/>
            <person name="Daum C."/>
            <person name="Ezra D."/>
            <person name="Gonzalez J."/>
            <person name="Henrissat B."/>
            <person name="Kuo A."/>
            <person name="Liang C."/>
            <person name="Lipzen A."/>
            <person name="Lutzoni F."/>
            <person name="Magnuson J."/>
            <person name="Mondo S."/>
            <person name="Nolan M."/>
            <person name="Ohm R."/>
            <person name="Pangilinan J."/>
            <person name="Park H.-J."/>
            <person name="Ramirez L."/>
            <person name="Alfaro M."/>
            <person name="Sun H."/>
            <person name="Tritt A."/>
            <person name="Yoshinaga Y."/>
            <person name="Zwiers L.-H."/>
            <person name="Turgeon B."/>
            <person name="Goodwin S."/>
            <person name="Spatafora J."/>
            <person name="Crous P."/>
            <person name="Grigoriev I."/>
        </authorList>
    </citation>
    <scope>NUCLEOTIDE SEQUENCE</scope>
    <source>
        <strain evidence="1">CBS 675.92</strain>
    </source>
</reference>
<evidence type="ECO:0000313" key="2">
    <source>
        <dbReference type="Proteomes" id="UP000800035"/>
    </source>
</evidence>
<dbReference type="Proteomes" id="UP000800035">
    <property type="component" value="Unassembled WGS sequence"/>
</dbReference>